<proteinExistence type="predicted"/>
<dbReference type="InterPro" id="IPR027796">
    <property type="entry name" value="OTT_1508_deam-like"/>
</dbReference>
<protein>
    <submittedName>
        <fullName evidence="2">Uncharacterized protein</fullName>
    </submittedName>
</protein>
<feature type="compositionally biased region" description="Basic and acidic residues" evidence="1">
    <location>
        <begin position="189"/>
        <end position="198"/>
    </location>
</feature>
<dbReference type="OrthoDB" id="3254962at2759"/>
<reference evidence="3" key="2">
    <citation type="submission" date="2015-01" db="EMBL/GenBank/DDBJ databases">
        <title>Evolutionary Origins and Diversification of the Mycorrhizal Mutualists.</title>
        <authorList>
            <consortium name="DOE Joint Genome Institute"/>
            <consortium name="Mycorrhizal Genomics Consortium"/>
            <person name="Kohler A."/>
            <person name="Kuo A."/>
            <person name="Nagy L.G."/>
            <person name="Floudas D."/>
            <person name="Copeland A."/>
            <person name="Barry K.W."/>
            <person name="Cichocki N."/>
            <person name="Veneault-Fourrey C."/>
            <person name="LaButti K."/>
            <person name="Lindquist E.A."/>
            <person name="Lipzen A."/>
            <person name="Lundell T."/>
            <person name="Morin E."/>
            <person name="Murat C."/>
            <person name="Riley R."/>
            <person name="Ohm R."/>
            <person name="Sun H."/>
            <person name="Tunlid A."/>
            <person name="Henrissat B."/>
            <person name="Grigoriev I.V."/>
            <person name="Hibbett D.S."/>
            <person name="Martin F."/>
        </authorList>
    </citation>
    <scope>NUCLEOTIDE SEQUENCE [LARGE SCALE GENOMIC DNA]</scope>
    <source>
        <strain evidence="3">LaAM-08-1</strain>
    </source>
</reference>
<sequence length="209" mass="23954">MRASKIFVAAASRFPELFVNVEVQCLSSPKPAPKLQMDELTTLDGIAVRMLPANDKRLPDIQDALKSMDEKFEIFRNLKDSYEDDNFRPRVQAELILLEHLYVHEYQFVDGDKYIGCSKPACYCCYLYICAHPGGFVKPPSHNKNYTNWSPPEIDPVGSVDPAKHRRDMLNSMCKEIREDVLKQIQEQRPQRDAHHDSTTGITISNWPG</sequence>
<dbReference type="HOGENOM" id="CLU_1323620_0_0_1"/>
<dbReference type="STRING" id="1095629.A0A0C9WIJ2"/>
<dbReference type="AlphaFoldDB" id="A0A0C9WIJ2"/>
<dbReference type="PANTHER" id="PTHR42037:SF1">
    <property type="match status" value="1"/>
</dbReference>
<organism evidence="2 3">
    <name type="scientific">Laccaria amethystina LaAM-08-1</name>
    <dbReference type="NCBI Taxonomy" id="1095629"/>
    <lineage>
        <taxon>Eukaryota</taxon>
        <taxon>Fungi</taxon>
        <taxon>Dikarya</taxon>
        <taxon>Basidiomycota</taxon>
        <taxon>Agaricomycotina</taxon>
        <taxon>Agaricomycetes</taxon>
        <taxon>Agaricomycetidae</taxon>
        <taxon>Agaricales</taxon>
        <taxon>Agaricineae</taxon>
        <taxon>Hydnangiaceae</taxon>
        <taxon>Laccaria</taxon>
    </lineage>
</organism>
<accession>A0A0C9WIJ2</accession>
<keyword evidence="3" id="KW-1185">Reference proteome</keyword>
<dbReference type="PANTHER" id="PTHR42037">
    <property type="match status" value="1"/>
</dbReference>
<dbReference type="EMBL" id="KN838869">
    <property type="protein sequence ID" value="KIJ93039.1"/>
    <property type="molecule type" value="Genomic_DNA"/>
</dbReference>
<feature type="compositionally biased region" description="Polar residues" evidence="1">
    <location>
        <begin position="199"/>
        <end position="209"/>
    </location>
</feature>
<evidence type="ECO:0000256" key="1">
    <source>
        <dbReference type="SAM" id="MobiDB-lite"/>
    </source>
</evidence>
<evidence type="ECO:0000313" key="3">
    <source>
        <dbReference type="Proteomes" id="UP000054477"/>
    </source>
</evidence>
<dbReference type="Proteomes" id="UP000054477">
    <property type="component" value="Unassembled WGS sequence"/>
</dbReference>
<name>A0A0C9WIJ2_9AGAR</name>
<evidence type="ECO:0000313" key="2">
    <source>
        <dbReference type="EMBL" id="KIJ93039.1"/>
    </source>
</evidence>
<feature type="region of interest" description="Disordered" evidence="1">
    <location>
        <begin position="187"/>
        <end position="209"/>
    </location>
</feature>
<dbReference type="Pfam" id="PF14441">
    <property type="entry name" value="OTT_1508_deam"/>
    <property type="match status" value="1"/>
</dbReference>
<reference evidence="2 3" key="1">
    <citation type="submission" date="2014-04" db="EMBL/GenBank/DDBJ databases">
        <authorList>
            <consortium name="DOE Joint Genome Institute"/>
            <person name="Kuo A."/>
            <person name="Kohler A."/>
            <person name="Nagy L.G."/>
            <person name="Floudas D."/>
            <person name="Copeland A."/>
            <person name="Barry K.W."/>
            <person name="Cichocki N."/>
            <person name="Veneault-Fourrey C."/>
            <person name="LaButti K."/>
            <person name="Lindquist E.A."/>
            <person name="Lipzen A."/>
            <person name="Lundell T."/>
            <person name="Morin E."/>
            <person name="Murat C."/>
            <person name="Sun H."/>
            <person name="Tunlid A."/>
            <person name="Henrissat B."/>
            <person name="Grigoriev I.V."/>
            <person name="Hibbett D.S."/>
            <person name="Martin F."/>
            <person name="Nordberg H.P."/>
            <person name="Cantor M.N."/>
            <person name="Hua S.X."/>
        </authorList>
    </citation>
    <scope>NUCLEOTIDE SEQUENCE [LARGE SCALE GENOMIC DNA]</scope>
    <source>
        <strain evidence="2 3">LaAM-08-1</strain>
    </source>
</reference>
<gene>
    <name evidence="2" type="ORF">K443DRAFT_413658</name>
</gene>